<organism evidence="3 4">
    <name type="scientific">Mixta theicola</name>
    <dbReference type="NCBI Taxonomy" id="1458355"/>
    <lineage>
        <taxon>Bacteria</taxon>
        <taxon>Pseudomonadati</taxon>
        <taxon>Pseudomonadota</taxon>
        <taxon>Gammaproteobacteria</taxon>
        <taxon>Enterobacterales</taxon>
        <taxon>Erwiniaceae</taxon>
        <taxon>Mixta</taxon>
    </lineage>
</organism>
<comment type="similarity">
    <text evidence="1 2">Belongs to the fructosamine kinase family.</text>
</comment>
<dbReference type="RefSeq" id="WP_103058666.1">
    <property type="nucleotide sequence ID" value="NZ_BSOF01000026.1"/>
</dbReference>
<dbReference type="EMBL" id="NWUO01000002">
    <property type="protein sequence ID" value="PNS13202.1"/>
    <property type="molecule type" value="Genomic_DNA"/>
</dbReference>
<evidence type="ECO:0000313" key="4">
    <source>
        <dbReference type="Proteomes" id="UP000236345"/>
    </source>
</evidence>
<dbReference type="Gene3D" id="3.90.1200.10">
    <property type="match status" value="1"/>
</dbReference>
<reference evidence="4" key="1">
    <citation type="submission" date="2017-09" db="EMBL/GenBank/DDBJ databases">
        <authorList>
            <person name="Palmer M."/>
            <person name="Steenkamp E.T."/>
            <person name="Coetzee M.P."/>
            <person name="Avontuur J.R."/>
            <person name="Van Zyl E."/>
            <person name="Chan W.-Y."/>
            <person name="Blom J."/>
            <person name="Venter S.N."/>
        </authorList>
    </citation>
    <scope>NUCLEOTIDE SEQUENCE [LARGE SCALE GENOMIC DNA]</scope>
    <source>
        <strain evidence="4">QC88-366</strain>
    </source>
</reference>
<dbReference type="Gene3D" id="3.30.200.20">
    <property type="entry name" value="Phosphorylase Kinase, domain 1"/>
    <property type="match status" value="1"/>
</dbReference>
<evidence type="ECO:0008006" key="5">
    <source>
        <dbReference type="Google" id="ProtNLM"/>
    </source>
</evidence>
<dbReference type="GO" id="GO:0016301">
    <property type="term" value="F:kinase activity"/>
    <property type="evidence" value="ECO:0007669"/>
    <property type="project" value="UniProtKB-UniRule"/>
</dbReference>
<sequence>MWSAISRLLSELSENAEITQRTELPAGELHSAWQIRYGEHQIFVKCNSQQMLDVFTSEADQLALLARSQTVRVPKVYGIGSDRDYSFLLLEYIPPRPLDESSAFQLGQQLARLHQWSEQPHFGLDFDNNITSMPQPNGWVRRWSRFFSEQRIGWQLQLAAEKGILYGNTELIIDCVQRALATHHPQPSLLHGDLWPANCAGSESGPWIYDPACYWGDRECDLAMLAHSPAFPEKIMAGYQSVWPLPEDFVQRQPVYQLYYLLNRANVFGGSWLGEAQRAIGLLLERDEQGKNGPEEIASPAR</sequence>
<dbReference type="Proteomes" id="UP000236345">
    <property type="component" value="Unassembled WGS sequence"/>
</dbReference>
<proteinExistence type="inferred from homology"/>
<gene>
    <name evidence="3" type="ORF">COO59_04670</name>
</gene>
<keyword evidence="4" id="KW-1185">Reference proteome</keyword>
<dbReference type="SUPFAM" id="SSF56112">
    <property type="entry name" value="Protein kinase-like (PK-like)"/>
    <property type="match status" value="1"/>
</dbReference>
<protein>
    <recommendedName>
        <fullName evidence="5">Fructosamine kinase family protein</fullName>
    </recommendedName>
</protein>
<dbReference type="PANTHER" id="PTHR12149:SF8">
    <property type="entry name" value="PROTEIN-RIBULOSAMINE 3-KINASE"/>
    <property type="match status" value="1"/>
</dbReference>
<keyword evidence="2" id="KW-0808">Transferase</keyword>
<name>A0A2K1QDV5_9GAMM</name>
<dbReference type="Pfam" id="PF03881">
    <property type="entry name" value="Fructosamin_kin"/>
    <property type="match status" value="1"/>
</dbReference>
<keyword evidence="2" id="KW-0418">Kinase</keyword>
<evidence type="ECO:0000313" key="3">
    <source>
        <dbReference type="EMBL" id="PNS13202.1"/>
    </source>
</evidence>
<dbReference type="InterPro" id="IPR016477">
    <property type="entry name" value="Fructo-/Ketosamine-3-kinase"/>
</dbReference>
<evidence type="ECO:0000256" key="2">
    <source>
        <dbReference type="PIRNR" id="PIRNR006221"/>
    </source>
</evidence>
<dbReference type="PANTHER" id="PTHR12149">
    <property type="entry name" value="FRUCTOSAMINE 3 KINASE-RELATED PROTEIN"/>
    <property type="match status" value="1"/>
</dbReference>
<comment type="caution">
    <text evidence="3">The sequence shown here is derived from an EMBL/GenBank/DDBJ whole genome shotgun (WGS) entry which is preliminary data.</text>
</comment>
<dbReference type="PIRSF" id="PIRSF006221">
    <property type="entry name" value="Ketosamine-3-kinase"/>
    <property type="match status" value="1"/>
</dbReference>
<accession>A0A2K1QDV5</accession>
<dbReference type="OrthoDB" id="5291879at2"/>
<dbReference type="InterPro" id="IPR011009">
    <property type="entry name" value="Kinase-like_dom_sf"/>
</dbReference>
<evidence type="ECO:0000256" key="1">
    <source>
        <dbReference type="ARBA" id="ARBA00009460"/>
    </source>
</evidence>
<dbReference type="AlphaFoldDB" id="A0A2K1QDV5"/>